<keyword evidence="4" id="KW-0408">Iron</keyword>
<keyword evidence="5" id="KW-0411">Iron-sulfur</keyword>
<gene>
    <name evidence="8" type="ORF">GL4_2662</name>
</gene>
<feature type="transmembrane region" description="Helical" evidence="6">
    <location>
        <begin position="247"/>
        <end position="264"/>
    </location>
</feature>
<dbReference type="AlphaFoldDB" id="A0A0A8K5M5"/>
<protein>
    <submittedName>
        <fullName evidence="8">Fe-S oxidoreductase</fullName>
    </submittedName>
</protein>
<evidence type="ECO:0000259" key="7">
    <source>
        <dbReference type="PROSITE" id="PS51379"/>
    </source>
</evidence>
<dbReference type="PROSITE" id="PS00198">
    <property type="entry name" value="4FE4S_FER_1"/>
    <property type="match status" value="2"/>
</dbReference>
<dbReference type="InterPro" id="IPR017900">
    <property type="entry name" value="4Fe4S_Fe_S_CS"/>
</dbReference>
<feature type="transmembrane region" description="Helical" evidence="6">
    <location>
        <begin position="88"/>
        <end position="107"/>
    </location>
</feature>
<dbReference type="KEGG" id="mcg:GL4_2662"/>
<dbReference type="PROSITE" id="PS51379">
    <property type="entry name" value="4FE4S_FER_2"/>
    <property type="match status" value="1"/>
</dbReference>
<dbReference type="Pfam" id="PF13237">
    <property type="entry name" value="Fer4_10"/>
    <property type="match status" value="1"/>
</dbReference>
<dbReference type="GO" id="GO:0016491">
    <property type="term" value="F:oxidoreductase activity"/>
    <property type="evidence" value="ECO:0007669"/>
    <property type="project" value="UniProtKB-KW"/>
</dbReference>
<dbReference type="HOGENOM" id="CLU_005304_1_0_5"/>
<dbReference type="InterPro" id="IPR004017">
    <property type="entry name" value="Cys_rich_dom"/>
</dbReference>
<feature type="transmembrane region" description="Helical" evidence="6">
    <location>
        <begin position="218"/>
        <end position="235"/>
    </location>
</feature>
<dbReference type="InterPro" id="IPR051460">
    <property type="entry name" value="HdrC_iron-sulfur_subunit"/>
</dbReference>
<dbReference type="STRING" id="1384459.GL4_2662"/>
<dbReference type="Proteomes" id="UP000031643">
    <property type="component" value="Chromosome"/>
</dbReference>
<evidence type="ECO:0000256" key="4">
    <source>
        <dbReference type="ARBA" id="ARBA00023004"/>
    </source>
</evidence>
<feature type="transmembrane region" description="Helical" evidence="6">
    <location>
        <begin position="22"/>
        <end position="43"/>
    </location>
</feature>
<evidence type="ECO:0000313" key="9">
    <source>
        <dbReference type="Proteomes" id="UP000031643"/>
    </source>
</evidence>
<feature type="domain" description="4Fe-4S ferredoxin-type" evidence="7">
    <location>
        <begin position="308"/>
        <end position="337"/>
    </location>
</feature>
<dbReference type="SUPFAM" id="SSF46548">
    <property type="entry name" value="alpha-helical ferredoxin"/>
    <property type="match status" value="1"/>
</dbReference>
<dbReference type="PANTHER" id="PTHR43255">
    <property type="entry name" value="IRON-SULFUR-BINDING OXIDOREDUCTASE FADF-RELATED-RELATED"/>
    <property type="match status" value="1"/>
</dbReference>
<dbReference type="GO" id="GO:0005886">
    <property type="term" value="C:plasma membrane"/>
    <property type="evidence" value="ECO:0007669"/>
    <property type="project" value="TreeGrafter"/>
</dbReference>
<dbReference type="Gene3D" id="1.10.1060.10">
    <property type="entry name" value="Alpha-helical ferredoxin"/>
    <property type="match status" value="1"/>
</dbReference>
<reference evidence="8 9" key="1">
    <citation type="submission" date="2014-09" db="EMBL/GenBank/DDBJ databases">
        <title>Genome sequencing of Methyloceanibacter caenitepidi Gela4.</title>
        <authorList>
            <person name="Takeuchi M."/>
            <person name="Susumu S."/>
            <person name="Kamagata Y."/>
            <person name="Oshima K."/>
            <person name="Hattori M."/>
            <person name="Iwasaki W."/>
        </authorList>
    </citation>
    <scope>NUCLEOTIDE SEQUENCE [LARGE SCALE GENOMIC DNA]</scope>
    <source>
        <strain evidence="8 9">Gela4</strain>
    </source>
</reference>
<dbReference type="InterPro" id="IPR009051">
    <property type="entry name" value="Helical_ferredxn"/>
</dbReference>
<sequence>MIEAGQNPEQVTRILFQDFPTWMLVSFYVVAVLAIAVFVYGCYAQVRKYARGRSVSEKGLWGGIKDMIEAMLTHRTIRRRDSAAGRNHALIFFGFALLFIGTATITLEYDILEPIAGIKFWYGSFYLWFSLVLDIAGAGFVIGLLYMMYRRKWLALPKLDYRRPDRVPSDPDYGRDWYRMEDWLFLWALVLLGITGFMLEAARLVWLQADPTVWDYRWWSPVGAIVAYGYKALGLTPMGAGELRIGLWWFHGLLALTFIAAIPYTKAKHIFTAMASLAVRDAKPAAHLPESDLTAKKVGAESITDFTWKQLLNLDACTKCGRCHEACPANATGFPLSPRDLVLTLRELSNATLEGFRLPPQDALAAIGDGVNQVRPETLWSCRTCAACVEICPVGVEHVPIIVEMRRALVDASEMEPTLQKALQNIHNKGNSLGENKRKRPGWTKKLDFEIKDARKEPVDVLWFVGDFASFDPRYQRVSQAFARLLHHAGVDFGILYEAEMNAGNDVRRVGEEGLFQHVAEQNIETLEACDFNRIVTTDPHSYNTIRNEYPDFDGVFEIEHASAMIQQMLASGQLKPSKTFDARVTYHDPCHLGRLNKGFEPPRESIRMLGAELIEMERSRDNSFCCGAGGGRIWIADPTDKEKPSENRVREAAKIEGLDVLVVNCPKCMNMFEDARKSTGNEDNFRVMELIELVEECMDFGEGSGAVAAEEQRAADAAVPGVQ</sequence>
<dbReference type="EMBL" id="AP014648">
    <property type="protein sequence ID" value="BAQ18096.1"/>
    <property type="molecule type" value="Genomic_DNA"/>
</dbReference>
<organism evidence="8 9">
    <name type="scientific">Methyloceanibacter caenitepidi</name>
    <dbReference type="NCBI Taxonomy" id="1384459"/>
    <lineage>
        <taxon>Bacteria</taxon>
        <taxon>Pseudomonadati</taxon>
        <taxon>Pseudomonadota</taxon>
        <taxon>Alphaproteobacteria</taxon>
        <taxon>Hyphomicrobiales</taxon>
        <taxon>Hyphomicrobiaceae</taxon>
        <taxon>Methyloceanibacter</taxon>
    </lineage>
</organism>
<dbReference type="PANTHER" id="PTHR43255:SF1">
    <property type="entry name" value="IRON-SULFUR-BINDING OXIDOREDUCTASE FADF-RELATED"/>
    <property type="match status" value="1"/>
</dbReference>
<proteinExistence type="predicted"/>
<evidence type="ECO:0000313" key="8">
    <source>
        <dbReference type="EMBL" id="BAQ18096.1"/>
    </source>
</evidence>
<evidence type="ECO:0000256" key="5">
    <source>
        <dbReference type="ARBA" id="ARBA00023014"/>
    </source>
</evidence>
<dbReference type="GO" id="GO:0046872">
    <property type="term" value="F:metal ion binding"/>
    <property type="evidence" value="ECO:0007669"/>
    <property type="project" value="UniProtKB-KW"/>
</dbReference>
<dbReference type="SUPFAM" id="SSF103501">
    <property type="entry name" value="Respiratory nitrate reductase 1 gamma chain"/>
    <property type="match status" value="1"/>
</dbReference>
<evidence type="ECO:0000256" key="6">
    <source>
        <dbReference type="SAM" id="Phobius"/>
    </source>
</evidence>
<evidence type="ECO:0000256" key="1">
    <source>
        <dbReference type="ARBA" id="ARBA00022485"/>
    </source>
</evidence>
<evidence type="ECO:0000256" key="2">
    <source>
        <dbReference type="ARBA" id="ARBA00022723"/>
    </source>
</evidence>
<keyword evidence="1" id="KW-0004">4Fe-4S</keyword>
<keyword evidence="6" id="KW-0472">Membrane</keyword>
<keyword evidence="9" id="KW-1185">Reference proteome</keyword>
<name>A0A0A8K5M5_9HYPH</name>
<dbReference type="InterPro" id="IPR017896">
    <property type="entry name" value="4Fe4S_Fe-S-bd"/>
</dbReference>
<dbReference type="Pfam" id="PF02754">
    <property type="entry name" value="CCG"/>
    <property type="match status" value="2"/>
</dbReference>
<keyword evidence="2" id="KW-0479">Metal-binding</keyword>
<feature type="transmembrane region" description="Helical" evidence="6">
    <location>
        <begin position="184"/>
        <end position="206"/>
    </location>
</feature>
<keyword evidence="6" id="KW-0812">Transmembrane</keyword>
<keyword evidence="6" id="KW-1133">Transmembrane helix</keyword>
<accession>A0A0A8K5M5</accession>
<dbReference type="Gene3D" id="1.20.950.20">
    <property type="entry name" value="Transmembrane di-heme cytochromes, Chain C"/>
    <property type="match status" value="1"/>
</dbReference>
<evidence type="ECO:0000256" key="3">
    <source>
        <dbReference type="ARBA" id="ARBA00023002"/>
    </source>
</evidence>
<dbReference type="InterPro" id="IPR036197">
    <property type="entry name" value="NarG-like_sf"/>
</dbReference>
<dbReference type="GO" id="GO:0051539">
    <property type="term" value="F:4 iron, 4 sulfur cluster binding"/>
    <property type="evidence" value="ECO:0007669"/>
    <property type="project" value="UniProtKB-KW"/>
</dbReference>
<feature type="transmembrane region" description="Helical" evidence="6">
    <location>
        <begin position="127"/>
        <end position="149"/>
    </location>
</feature>
<keyword evidence="3" id="KW-0560">Oxidoreductase</keyword>